<proteinExistence type="predicted"/>
<protein>
    <recommendedName>
        <fullName evidence="1">Methyltransferase type 11 domain-containing protein</fullName>
    </recommendedName>
</protein>
<comment type="caution">
    <text evidence="2">The sequence shown here is derived from an EMBL/GenBank/DDBJ whole genome shotgun (WGS) entry which is preliminary data.</text>
</comment>
<dbReference type="InterPro" id="IPR029063">
    <property type="entry name" value="SAM-dependent_MTases_sf"/>
</dbReference>
<gene>
    <name evidence="2" type="ORF">LCGC14_2204260</name>
</gene>
<organism evidence="2">
    <name type="scientific">marine sediment metagenome</name>
    <dbReference type="NCBI Taxonomy" id="412755"/>
    <lineage>
        <taxon>unclassified sequences</taxon>
        <taxon>metagenomes</taxon>
        <taxon>ecological metagenomes</taxon>
    </lineage>
</organism>
<dbReference type="CDD" id="cd02440">
    <property type="entry name" value="AdoMet_MTases"/>
    <property type="match status" value="1"/>
</dbReference>
<dbReference type="EMBL" id="LAZR01029113">
    <property type="protein sequence ID" value="KKL60545.1"/>
    <property type="molecule type" value="Genomic_DNA"/>
</dbReference>
<dbReference type="PANTHER" id="PTHR43591:SF24">
    <property type="entry name" value="2-METHOXY-6-POLYPRENYL-1,4-BENZOQUINOL METHYLASE, MITOCHONDRIAL"/>
    <property type="match status" value="1"/>
</dbReference>
<sequence length="256" mass="29209">MSFGQDKFSEVHFWNKVAGQRVYAAFDQEEYEDLIDRTLGRDLSGKTVVDIGSASGVSAALLAARGAKVIGIDISPELVRQAKELWRDYDERIDFMVGDAESLDIPDGSADACFFGGVLHHIPERENAYREALRILRSGGKFIAIEPNRLDFFERVEWVVADLRNKLTPNESPIDPTEMRRELREIGLTDVRFRTTRHDIPVLAQLPLLRRFFSRQKGFWLKRPMLRIVNAFRAPECRGTFFVIIGTKPGRNNLTP</sequence>
<reference evidence="2" key="1">
    <citation type="journal article" date="2015" name="Nature">
        <title>Complex archaea that bridge the gap between prokaryotes and eukaryotes.</title>
        <authorList>
            <person name="Spang A."/>
            <person name="Saw J.H."/>
            <person name="Jorgensen S.L."/>
            <person name="Zaremba-Niedzwiedzka K."/>
            <person name="Martijn J."/>
            <person name="Lind A.E."/>
            <person name="van Eijk R."/>
            <person name="Schleper C."/>
            <person name="Guy L."/>
            <person name="Ettema T.J."/>
        </authorList>
    </citation>
    <scope>NUCLEOTIDE SEQUENCE</scope>
</reference>
<dbReference type="Pfam" id="PF08241">
    <property type="entry name" value="Methyltransf_11"/>
    <property type="match status" value="1"/>
</dbReference>
<evidence type="ECO:0000259" key="1">
    <source>
        <dbReference type="Pfam" id="PF08241"/>
    </source>
</evidence>
<dbReference type="AlphaFoldDB" id="A0A0F9FT58"/>
<name>A0A0F9FT58_9ZZZZ</name>
<dbReference type="PANTHER" id="PTHR43591">
    <property type="entry name" value="METHYLTRANSFERASE"/>
    <property type="match status" value="1"/>
</dbReference>
<dbReference type="SUPFAM" id="SSF53335">
    <property type="entry name" value="S-adenosyl-L-methionine-dependent methyltransferases"/>
    <property type="match status" value="1"/>
</dbReference>
<evidence type="ECO:0000313" key="2">
    <source>
        <dbReference type="EMBL" id="KKL60545.1"/>
    </source>
</evidence>
<feature type="domain" description="Methyltransferase type 11" evidence="1">
    <location>
        <begin position="49"/>
        <end position="143"/>
    </location>
</feature>
<dbReference type="Gene3D" id="3.40.50.150">
    <property type="entry name" value="Vaccinia Virus protein VP39"/>
    <property type="match status" value="1"/>
</dbReference>
<accession>A0A0F9FT58</accession>
<dbReference type="GO" id="GO:0008757">
    <property type="term" value="F:S-adenosylmethionine-dependent methyltransferase activity"/>
    <property type="evidence" value="ECO:0007669"/>
    <property type="project" value="InterPro"/>
</dbReference>
<dbReference type="InterPro" id="IPR013216">
    <property type="entry name" value="Methyltransf_11"/>
</dbReference>